<dbReference type="OrthoDB" id="3425909at2"/>
<feature type="transmembrane region" description="Helical" evidence="1">
    <location>
        <begin position="164"/>
        <end position="193"/>
    </location>
</feature>
<dbReference type="RefSeq" id="WP_093184685.1">
    <property type="nucleotide sequence ID" value="NZ_FMYH01000006.1"/>
</dbReference>
<dbReference type="AlphaFoldDB" id="A0A1G6TCC5"/>
<feature type="transmembrane region" description="Helical" evidence="1">
    <location>
        <begin position="86"/>
        <end position="104"/>
    </location>
</feature>
<dbReference type="GO" id="GO:0016787">
    <property type="term" value="F:hydrolase activity"/>
    <property type="evidence" value="ECO:0007669"/>
    <property type="project" value="UniProtKB-KW"/>
</dbReference>
<reference evidence="2 3" key="1">
    <citation type="submission" date="2016-09" db="EMBL/GenBank/DDBJ databases">
        <authorList>
            <person name="Capua I."/>
            <person name="De Benedictis P."/>
            <person name="Joannis T."/>
            <person name="Lombin L.H."/>
            <person name="Cattoli G."/>
        </authorList>
    </citation>
    <scope>NUCLEOTIDE SEQUENCE [LARGE SCALE GENOMIC DNA]</scope>
    <source>
        <strain evidence="2 3">ISLP-3</strain>
    </source>
</reference>
<keyword evidence="3" id="KW-1185">Reference proteome</keyword>
<proteinExistence type="predicted"/>
<feature type="transmembrane region" description="Helical" evidence="1">
    <location>
        <begin position="231"/>
        <end position="253"/>
    </location>
</feature>
<sequence length="256" mass="26323">MMGAHHAIAGSAAWVAVAGTGPLMLGLYPVSDSGLLIGSIVCAGAALLPDADHHSGTISNSLPPLSKVVTRVVAGISGGHRNGTHGLLAIPVAVALAVAAGMVALETEAFGRVALGAGALSLLLVAYAAKALKITNDGSWLRSWGIAVIVSVLVTLYAPQEWEWLPIAVGLGVTVHIAGDLLTTGGVPLLWPLRLRPPRWWRRTQGLNDLWLASGRVALPVLGDTGSRREWALAVPLTIYATYGAVVALAGLLQGT</sequence>
<dbReference type="Proteomes" id="UP000199039">
    <property type="component" value="Unassembled WGS sequence"/>
</dbReference>
<name>A0A1G6TCC5_9MICO</name>
<feature type="transmembrane region" description="Helical" evidence="1">
    <location>
        <begin position="110"/>
        <end position="129"/>
    </location>
</feature>
<evidence type="ECO:0000313" key="3">
    <source>
        <dbReference type="Proteomes" id="UP000199039"/>
    </source>
</evidence>
<dbReference type="EMBL" id="FMYH01000006">
    <property type="protein sequence ID" value="SDD26107.1"/>
    <property type="molecule type" value="Genomic_DNA"/>
</dbReference>
<dbReference type="Pfam" id="PF04307">
    <property type="entry name" value="YdjM"/>
    <property type="match status" value="2"/>
</dbReference>
<feature type="transmembrane region" description="Helical" evidence="1">
    <location>
        <begin position="141"/>
        <end position="158"/>
    </location>
</feature>
<keyword evidence="1" id="KW-1133">Transmembrane helix</keyword>
<accession>A0A1G6TCC5</accession>
<dbReference type="STRING" id="1814289.SAMN05216410_3069"/>
<keyword evidence="1" id="KW-0472">Membrane</keyword>
<keyword evidence="1" id="KW-0812">Transmembrane</keyword>
<keyword evidence="2" id="KW-0378">Hydrolase</keyword>
<evidence type="ECO:0000256" key="1">
    <source>
        <dbReference type="SAM" id="Phobius"/>
    </source>
</evidence>
<protein>
    <submittedName>
        <fullName evidence="2">LexA-binding, inner membrane-associated putative hydrolase</fullName>
    </submittedName>
</protein>
<dbReference type="InterPro" id="IPR007404">
    <property type="entry name" value="YdjM-like"/>
</dbReference>
<evidence type="ECO:0000313" key="2">
    <source>
        <dbReference type="EMBL" id="SDD26107.1"/>
    </source>
</evidence>
<organism evidence="2 3">
    <name type="scientific">Sanguibacter gelidistatuariae</name>
    <dbReference type="NCBI Taxonomy" id="1814289"/>
    <lineage>
        <taxon>Bacteria</taxon>
        <taxon>Bacillati</taxon>
        <taxon>Actinomycetota</taxon>
        <taxon>Actinomycetes</taxon>
        <taxon>Micrococcales</taxon>
        <taxon>Sanguibacteraceae</taxon>
        <taxon>Sanguibacter</taxon>
    </lineage>
</organism>
<gene>
    <name evidence="2" type="ORF">SAMN05216410_3069</name>
</gene>